<evidence type="ECO:0000313" key="1">
    <source>
        <dbReference type="EMBL" id="NYI76633.1"/>
    </source>
</evidence>
<gene>
    <name evidence="1" type="ORF">BJ988_001281</name>
</gene>
<comment type="caution">
    <text evidence="1">The sequence shown here is derived from an EMBL/GenBank/DDBJ whole genome shotgun (WGS) entry which is preliminary data.</text>
</comment>
<dbReference type="Proteomes" id="UP000564496">
    <property type="component" value="Unassembled WGS sequence"/>
</dbReference>
<proteinExistence type="predicted"/>
<organism evidence="1 2">
    <name type="scientific">Nocardioides panzhihuensis</name>
    <dbReference type="NCBI Taxonomy" id="860243"/>
    <lineage>
        <taxon>Bacteria</taxon>
        <taxon>Bacillati</taxon>
        <taxon>Actinomycetota</taxon>
        <taxon>Actinomycetes</taxon>
        <taxon>Propionibacteriales</taxon>
        <taxon>Nocardioidaceae</taxon>
        <taxon>Nocardioides</taxon>
    </lineage>
</organism>
<keyword evidence="2" id="KW-1185">Reference proteome</keyword>
<dbReference type="AlphaFoldDB" id="A0A7Z0DJT1"/>
<dbReference type="RefSeq" id="WP_179657256.1">
    <property type="nucleotide sequence ID" value="NZ_JACBZR010000001.1"/>
</dbReference>
<name>A0A7Z0DJT1_9ACTN</name>
<reference evidence="1 2" key="1">
    <citation type="submission" date="2020-07" db="EMBL/GenBank/DDBJ databases">
        <title>Sequencing the genomes of 1000 actinobacteria strains.</title>
        <authorList>
            <person name="Klenk H.-P."/>
        </authorList>
    </citation>
    <scope>NUCLEOTIDE SEQUENCE [LARGE SCALE GENOMIC DNA]</scope>
    <source>
        <strain evidence="1 2">DSM 26487</strain>
    </source>
</reference>
<accession>A0A7Z0DJT1</accession>
<evidence type="ECO:0000313" key="2">
    <source>
        <dbReference type="Proteomes" id="UP000564496"/>
    </source>
</evidence>
<sequence length="95" mass="10155">MSAIPTGPAGPNTWAVVRNQTGKLVEQFRIHAWGEIDGSKCPVPFVLDPATEDLRPLTSSAIPAGHDLVVIVSKTPPRESERVAKILKSTSGRQA</sequence>
<dbReference type="EMBL" id="JACBZR010000001">
    <property type="protein sequence ID" value="NYI76633.1"/>
    <property type="molecule type" value="Genomic_DNA"/>
</dbReference>
<protein>
    <submittedName>
        <fullName evidence="1">Uncharacterized protein</fullName>
    </submittedName>
</protein>